<keyword evidence="6" id="KW-1003">Cell membrane</keyword>
<evidence type="ECO:0000256" key="2">
    <source>
        <dbReference type="ARBA" id="ARBA00009142"/>
    </source>
</evidence>
<keyword evidence="8" id="KW-1185">Reference proteome</keyword>
<dbReference type="PANTHER" id="PTHR43483">
    <property type="entry name" value="MEMBRANE TRANSPORTER PROTEIN HI_0806-RELATED"/>
    <property type="match status" value="1"/>
</dbReference>
<feature type="transmembrane region" description="Helical" evidence="6">
    <location>
        <begin position="6"/>
        <end position="38"/>
    </location>
</feature>
<keyword evidence="3 6" id="KW-0812">Transmembrane</keyword>
<dbReference type="Pfam" id="PF01925">
    <property type="entry name" value="TauE"/>
    <property type="match status" value="1"/>
</dbReference>
<keyword evidence="4 6" id="KW-1133">Transmembrane helix</keyword>
<comment type="subcellular location">
    <subcellularLocation>
        <location evidence="6">Cell membrane</location>
        <topology evidence="6">Multi-pass membrane protein</topology>
    </subcellularLocation>
    <subcellularLocation>
        <location evidence="1">Membrane</location>
        <topology evidence="1">Multi-pass membrane protein</topology>
    </subcellularLocation>
</comment>
<proteinExistence type="inferred from homology"/>
<evidence type="ECO:0000313" key="8">
    <source>
        <dbReference type="Proteomes" id="UP000296201"/>
    </source>
</evidence>
<dbReference type="PANTHER" id="PTHR43483:SF3">
    <property type="entry name" value="MEMBRANE TRANSPORTER PROTEIN HI_0806-RELATED"/>
    <property type="match status" value="1"/>
</dbReference>
<evidence type="ECO:0000256" key="5">
    <source>
        <dbReference type="ARBA" id="ARBA00023136"/>
    </source>
</evidence>
<evidence type="ECO:0000256" key="3">
    <source>
        <dbReference type="ARBA" id="ARBA00022692"/>
    </source>
</evidence>
<organism evidence="7 8">
    <name type="scientific">Hydrogenovibrio crunogenus</name>
    <dbReference type="NCBI Taxonomy" id="39765"/>
    <lineage>
        <taxon>Bacteria</taxon>
        <taxon>Pseudomonadati</taxon>
        <taxon>Pseudomonadota</taxon>
        <taxon>Gammaproteobacteria</taxon>
        <taxon>Thiotrichales</taxon>
        <taxon>Piscirickettsiaceae</taxon>
        <taxon>Hydrogenovibrio</taxon>
    </lineage>
</organism>
<keyword evidence="5 6" id="KW-0472">Membrane</keyword>
<feature type="transmembrane region" description="Helical" evidence="6">
    <location>
        <begin position="88"/>
        <end position="106"/>
    </location>
</feature>
<dbReference type="OrthoDB" id="457670at2"/>
<dbReference type="InterPro" id="IPR002781">
    <property type="entry name" value="TM_pro_TauE-like"/>
</dbReference>
<evidence type="ECO:0000256" key="6">
    <source>
        <dbReference type="RuleBase" id="RU363041"/>
    </source>
</evidence>
<comment type="similarity">
    <text evidence="2 6">Belongs to the 4-toluene sulfonate uptake permease (TSUP) (TC 2.A.102) family.</text>
</comment>
<accession>A0A4V1C8X6</accession>
<reference evidence="7 8" key="1">
    <citation type="submission" date="2018-08" db="EMBL/GenBank/DDBJ databases">
        <title>Horizontal acquisition of hydrogen conversion ability and other habitat adaptations in Hydrogenovibrio crunogenus strains.</title>
        <authorList>
            <person name="Gonnella G."/>
            <person name="Adam N."/>
            <person name="Perner M."/>
        </authorList>
    </citation>
    <scope>NUCLEOTIDE SEQUENCE [LARGE SCALE GENOMIC DNA]</scope>
    <source>
        <strain evidence="7 8">SP-41</strain>
    </source>
</reference>
<dbReference type="GO" id="GO:0005886">
    <property type="term" value="C:plasma membrane"/>
    <property type="evidence" value="ECO:0007669"/>
    <property type="project" value="UniProtKB-SubCell"/>
</dbReference>
<dbReference type="Proteomes" id="UP000296201">
    <property type="component" value="Chromosome"/>
</dbReference>
<evidence type="ECO:0000256" key="4">
    <source>
        <dbReference type="ARBA" id="ARBA00022989"/>
    </source>
</evidence>
<feature type="transmembrane region" description="Helical" evidence="6">
    <location>
        <begin position="218"/>
        <end position="238"/>
    </location>
</feature>
<feature type="transmembrane region" description="Helical" evidence="6">
    <location>
        <begin position="150"/>
        <end position="174"/>
    </location>
</feature>
<dbReference type="AlphaFoldDB" id="A0A4V1C8X6"/>
<name>A0A4V1C8X6_9GAMM</name>
<dbReference type="RefSeq" id="WP_135796056.1">
    <property type="nucleotide sequence ID" value="NZ_CP032096.1"/>
</dbReference>
<feature type="transmembrane region" description="Helical" evidence="6">
    <location>
        <begin position="50"/>
        <end position="68"/>
    </location>
</feature>
<gene>
    <name evidence="7" type="ORF">GHNINEIG_01489</name>
</gene>
<evidence type="ECO:0000256" key="1">
    <source>
        <dbReference type="ARBA" id="ARBA00004141"/>
    </source>
</evidence>
<sequence length="268" mass="28567">MNELLILIPILLISGMIAGLLAGLLGVGGGIVIVPMLYHIFIYLNIDISIAMPLAIGTSLSTIVVTSIMSARSHHKKGGIDWDLVKVWLPFVIIGVFIGAFSANFIDGVTLKVMFGVLLLVISVHMIISIRRSLVIAKQLPSFPGQSIFATLIGTFSSILGIGGGTLMVPLLTLFSYPIHKAVGTASLFGLVISIPATLGYIFIGWDVPNLPTGSTGYVNWLGFIALVPMTMVFAPLGVKLAYFLNVKQLKTAFAIFLALVGIKMLLV</sequence>
<dbReference type="EMBL" id="CP032096">
    <property type="protein sequence ID" value="QBZ83434.1"/>
    <property type="molecule type" value="Genomic_DNA"/>
</dbReference>
<feature type="transmembrane region" description="Helical" evidence="6">
    <location>
        <begin position="250"/>
        <end position="267"/>
    </location>
</feature>
<evidence type="ECO:0000313" key="7">
    <source>
        <dbReference type="EMBL" id="QBZ83434.1"/>
    </source>
</evidence>
<feature type="transmembrane region" description="Helical" evidence="6">
    <location>
        <begin position="186"/>
        <end position="206"/>
    </location>
</feature>
<feature type="transmembrane region" description="Helical" evidence="6">
    <location>
        <begin position="113"/>
        <end position="130"/>
    </location>
</feature>
<protein>
    <recommendedName>
        <fullName evidence="6">Probable membrane transporter protein</fullName>
    </recommendedName>
</protein>